<evidence type="ECO:0000313" key="3">
    <source>
        <dbReference type="Proteomes" id="UP000797356"/>
    </source>
</evidence>
<sequence length="444" mass="49108">MRTPISEVPRRSFATLCLEQGRKEAGTDLHRLSLMGMLNPKGYPRFSASSSSPSPPKGATQRSGSRGMAAGTSWSQVVRGGCKFWWKTSKTTDARVEALEARFNQLVVFSAKELHQSTRHWKNALIARMGFARMAVTIDITKPICPGAQVKLADTIIWQQFTYEELPEMCYACGKLAAPSPSCQCSSATMIEAKPLYGPWIRAARVQIAVNPMEHRSSPAYSSINEQQQFGWTVPKKISKEMSPSNGQGMQDSTLIQTGSRYDPLATNPHEQQPDTQQMEISIVPLMPPLKEKKKRSPPKLQKDDSSPGSESPPRRKFVIENTEIESPDKPKLSAVGIHSRHKASSGQTQKMMWRPIDHPAEGSEVNQLSAGDKESLHDNYGTIPTSHTTYVVQLKANLDPQASQLSDSITCVDMLETIDSPNPPNGNRLTSREDGRLLTHSLQ</sequence>
<gene>
    <name evidence="2" type="ORF">COCNU_07G001620</name>
</gene>
<reference evidence="2" key="1">
    <citation type="journal article" date="2017" name="Gigascience">
        <title>The genome draft of coconut (Cocos nucifera).</title>
        <authorList>
            <person name="Xiao Y."/>
            <person name="Xu P."/>
            <person name="Fan H."/>
            <person name="Baudouin L."/>
            <person name="Xia W."/>
            <person name="Bocs S."/>
            <person name="Xu J."/>
            <person name="Li Q."/>
            <person name="Guo A."/>
            <person name="Zhou L."/>
            <person name="Li J."/>
            <person name="Wu Y."/>
            <person name="Ma Z."/>
            <person name="Armero A."/>
            <person name="Issali A.E."/>
            <person name="Liu N."/>
            <person name="Peng M."/>
            <person name="Yang Y."/>
        </authorList>
    </citation>
    <scope>NUCLEOTIDE SEQUENCE</scope>
    <source>
        <tissue evidence="2">Spear leaf of Hainan Tall coconut</tissue>
    </source>
</reference>
<comment type="caution">
    <text evidence="2">The sequence shown here is derived from an EMBL/GenBank/DDBJ whole genome shotgun (WGS) entry which is preliminary data.</text>
</comment>
<evidence type="ECO:0000256" key="1">
    <source>
        <dbReference type="SAM" id="MobiDB-lite"/>
    </source>
</evidence>
<dbReference type="OrthoDB" id="1096772at2759"/>
<reference evidence="2" key="2">
    <citation type="submission" date="2019-07" db="EMBL/GenBank/DDBJ databases">
        <authorList>
            <person name="Yang Y."/>
            <person name="Bocs S."/>
            <person name="Baudouin L."/>
        </authorList>
    </citation>
    <scope>NUCLEOTIDE SEQUENCE</scope>
    <source>
        <tissue evidence="2">Spear leaf of Hainan Tall coconut</tissue>
    </source>
</reference>
<protein>
    <submittedName>
        <fullName evidence="2">Uncharacterized protein</fullName>
    </submittedName>
</protein>
<keyword evidence="3" id="KW-1185">Reference proteome</keyword>
<proteinExistence type="predicted"/>
<feature type="region of interest" description="Disordered" evidence="1">
    <location>
        <begin position="44"/>
        <end position="72"/>
    </location>
</feature>
<dbReference type="Proteomes" id="UP000797356">
    <property type="component" value="Chromosome 7"/>
</dbReference>
<name>A0A8K0N3W1_COCNU</name>
<evidence type="ECO:0000313" key="2">
    <source>
        <dbReference type="EMBL" id="KAG1354050.1"/>
    </source>
</evidence>
<dbReference type="AlphaFoldDB" id="A0A8K0N3W1"/>
<feature type="region of interest" description="Disordered" evidence="1">
    <location>
        <begin position="419"/>
        <end position="444"/>
    </location>
</feature>
<accession>A0A8K0N3W1</accession>
<dbReference type="EMBL" id="CM017878">
    <property type="protein sequence ID" value="KAG1354050.1"/>
    <property type="molecule type" value="Genomic_DNA"/>
</dbReference>
<organism evidence="2 3">
    <name type="scientific">Cocos nucifera</name>
    <name type="common">Coconut palm</name>
    <dbReference type="NCBI Taxonomy" id="13894"/>
    <lineage>
        <taxon>Eukaryota</taxon>
        <taxon>Viridiplantae</taxon>
        <taxon>Streptophyta</taxon>
        <taxon>Embryophyta</taxon>
        <taxon>Tracheophyta</taxon>
        <taxon>Spermatophyta</taxon>
        <taxon>Magnoliopsida</taxon>
        <taxon>Liliopsida</taxon>
        <taxon>Arecaceae</taxon>
        <taxon>Arecoideae</taxon>
        <taxon>Cocoseae</taxon>
        <taxon>Attaleinae</taxon>
        <taxon>Cocos</taxon>
    </lineage>
</organism>
<feature type="region of interest" description="Disordered" evidence="1">
    <location>
        <begin position="287"/>
        <end position="350"/>
    </location>
</feature>